<feature type="transmembrane region" description="Helical" evidence="5">
    <location>
        <begin position="319"/>
        <end position="340"/>
    </location>
</feature>
<dbReference type="InterPro" id="IPR051788">
    <property type="entry name" value="MFS_Transporter"/>
</dbReference>
<dbReference type="PANTHER" id="PTHR23514:SF13">
    <property type="entry name" value="INNER MEMBRANE PROTEIN YBJJ"/>
    <property type="match status" value="1"/>
</dbReference>
<dbReference type="Gene3D" id="1.20.1250.20">
    <property type="entry name" value="MFS general substrate transporter like domains"/>
    <property type="match status" value="1"/>
</dbReference>
<evidence type="ECO:0000313" key="8">
    <source>
        <dbReference type="Proteomes" id="UP001220530"/>
    </source>
</evidence>
<keyword evidence="8" id="KW-1185">Reference proteome</keyword>
<evidence type="ECO:0000256" key="5">
    <source>
        <dbReference type="SAM" id="Phobius"/>
    </source>
</evidence>
<dbReference type="PANTHER" id="PTHR23514">
    <property type="entry name" value="BYPASS OF STOP CODON PROTEIN 6"/>
    <property type="match status" value="1"/>
</dbReference>
<protein>
    <submittedName>
        <fullName evidence="7">MFS transporter</fullName>
    </submittedName>
</protein>
<evidence type="ECO:0000256" key="4">
    <source>
        <dbReference type="ARBA" id="ARBA00023136"/>
    </source>
</evidence>
<feature type="transmembrane region" description="Helical" evidence="5">
    <location>
        <begin position="232"/>
        <end position="249"/>
    </location>
</feature>
<comment type="subcellular location">
    <subcellularLocation>
        <location evidence="1">Membrane</location>
        <topology evidence="1">Multi-pass membrane protein</topology>
    </subcellularLocation>
</comment>
<dbReference type="InterPro" id="IPR011701">
    <property type="entry name" value="MFS"/>
</dbReference>
<keyword evidence="4 5" id="KW-0472">Membrane</keyword>
<dbReference type="EMBL" id="CP118246">
    <property type="protein sequence ID" value="WDR03249.1"/>
    <property type="molecule type" value="Genomic_DNA"/>
</dbReference>
<feature type="transmembrane region" description="Helical" evidence="5">
    <location>
        <begin position="62"/>
        <end position="79"/>
    </location>
</feature>
<evidence type="ECO:0000256" key="2">
    <source>
        <dbReference type="ARBA" id="ARBA00022692"/>
    </source>
</evidence>
<dbReference type="InterPro" id="IPR020846">
    <property type="entry name" value="MFS_dom"/>
</dbReference>
<dbReference type="PROSITE" id="PS50850">
    <property type="entry name" value="MFS"/>
    <property type="match status" value="1"/>
</dbReference>
<feature type="transmembrane region" description="Helical" evidence="5">
    <location>
        <begin position="192"/>
        <end position="212"/>
    </location>
</feature>
<organism evidence="7 8">
    <name type="scientific">Devosia algicola</name>
    <dbReference type="NCBI Taxonomy" id="3026418"/>
    <lineage>
        <taxon>Bacteria</taxon>
        <taxon>Pseudomonadati</taxon>
        <taxon>Pseudomonadota</taxon>
        <taxon>Alphaproteobacteria</taxon>
        <taxon>Hyphomicrobiales</taxon>
        <taxon>Devosiaceae</taxon>
        <taxon>Devosia</taxon>
    </lineage>
</organism>
<keyword evidence="2 5" id="KW-0812">Transmembrane</keyword>
<evidence type="ECO:0000256" key="1">
    <source>
        <dbReference type="ARBA" id="ARBA00004141"/>
    </source>
</evidence>
<proteinExistence type="predicted"/>
<feature type="transmembrane region" description="Helical" evidence="5">
    <location>
        <begin position="346"/>
        <end position="368"/>
    </location>
</feature>
<evidence type="ECO:0000313" key="7">
    <source>
        <dbReference type="EMBL" id="WDR03249.1"/>
    </source>
</evidence>
<feature type="transmembrane region" description="Helical" evidence="5">
    <location>
        <begin position="85"/>
        <end position="104"/>
    </location>
</feature>
<feature type="transmembrane region" description="Helical" evidence="5">
    <location>
        <begin position="24"/>
        <end position="50"/>
    </location>
</feature>
<dbReference type="Pfam" id="PF07690">
    <property type="entry name" value="MFS_1"/>
    <property type="match status" value="2"/>
</dbReference>
<dbReference type="CDD" id="cd17393">
    <property type="entry name" value="MFS_MosC_like"/>
    <property type="match status" value="1"/>
</dbReference>
<feature type="transmembrane region" description="Helical" evidence="5">
    <location>
        <begin position="125"/>
        <end position="144"/>
    </location>
</feature>
<dbReference type="RefSeq" id="WP_282219643.1">
    <property type="nucleotide sequence ID" value="NZ_CP118246.1"/>
</dbReference>
<dbReference type="InterPro" id="IPR036259">
    <property type="entry name" value="MFS_trans_sf"/>
</dbReference>
<evidence type="ECO:0000256" key="3">
    <source>
        <dbReference type="ARBA" id="ARBA00022989"/>
    </source>
</evidence>
<dbReference type="Proteomes" id="UP001220530">
    <property type="component" value="Chromosome"/>
</dbReference>
<gene>
    <name evidence="7" type="ORF">PSQ19_03550</name>
</gene>
<feature type="domain" description="Major facilitator superfamily (MFS) profile" evidence="6">
    <location>
        <begin position="1"/>
        <end position="372"/>
    </location>
</feature>
<sequence length="387" mass="40208">MLIFFLQPIAFGSWLPRIPDVQNFLALGPAALAFALLGLPCGTLLTLPVAGRLVEKLGARRAIWCGYIFFCVAVSLPGFSTSVPFLFGALLLTGSSMSFLELGLNVKADRVEKATGTAIMSRSHGFWSLGIMAGSVVGALLAGAGIAPQWAIMAVAVITLPVALFAAGKLPDYGPHSVTHQIVPGSKWKMPSWTLLGISLFVFGVTMTEGAIADWSAVFLRTLFNSPPAEAGLGYSVFALMVASGRFGGDFLRMRFGAVSLARLCGLLALLGATTLLLAPTTVIALVGFAVIGLGVSVGFPLAVTAAAALTDRSASNNLAILSFIALNGFLIGPPIIGFIAEHFELRAGLAALIPFLALSLMLTGRLAPQSKPILKTNPESGVPGVL</sequence>
<dbReference type="SUPFAM" id="SSF103473">
    <property type="entry name" value="MFS general substrate transporter"/>
    <property type="match status" value="1"/>
</dbReference>
<name>A0ABY7YQE1_9HYPH</name>
<feature type="transmembrane region" description="Helical" evidence="5">
    <location>
        <begin position="261"/>
        <end position="279"/>
    </location>
</feature>
<feature type="transmembrane region" description="Helical" evidence="5">
    <location>
        <begin position="150"/>
        <end position="171"/>
    </location>
</feature>
<keyword evidence="3 5" id="KW-1133">Transmembrane helix</keyword>
<feature type="transmembrane region" description="Helical" evidence="5">
    <location>
        <begin position="285"/>
        <end position="307"/>
    </location>
</feature>
<accession>A0ABY7YQE1</accession>
<reference evidence="7 8" key="1">
    <citation type="submission" date="2023-02" db="EMBL/GenBank/DDBJ databases">
        <title>Devosia algicola sp. nov., isolated from the phycosphere of marine algae.</title>
        <authorList>
            <person name="Kim J.M."/>
            <person name="Lee J.K."/>
            <person name="Choi B.J."/>
            <person name="Bayburt H."/>
            <person name="Jeon C.O."/>
        </authorList>
    </citation>
    <scope>NUCLEOTIDE SEQUENCE [LARGE SCALE GENOMIC DNA]</scope>
    <source>
        <strain evidence="7 8">G20-9</strain>
    </source>
</reference>
<evidence type="ECO:0000259" key="6">
    <source>
        <dbReference type="PROSITE" id="PS50850"/>
    </source>
</evidence>